<dbReference type="InterPro" id="IPR012373">
    <property type="entry name" value="Ferrdict_sens_TM"/>
</dbReference>
<dbReference type="Pfam" id="PF16344">
    <property type="entry name" value="FecR_C"/>
    <property type="match status" value="1"/>
</dbReference>
<keyword evidence="5" id="KW-1185">Reference proteome</keyword>
<dbReference type="PANTHER" id="PTHR30273">
    <property type="entry name" value="PERIPLASMIC SIGNAL SENSOR AND SIGMA FACTOR ACTIVATOR FECR-RELATED"/>
    <property type="match status" value="1"/>
</dbReference>
<dbReference type="STRING" id="1075417.SAMN05421823_110148"/>
<feature type="domain" description="Protein FecR C-terminal" evidence="3">
    <location>
        <begin position="271"/>
        <end position="338"/>
    </location>
</feature>
<dbReference type="PIRSF" id="PIRSF018266">
    <property type="entry name" value="FecR"/>
    <property type="match status" value="1"/>
</dbReference>
<dbReference type="OrthoDB" id="645173at2"/>
<dbReference type="EMBL" id="FNFO01000010">
    <property type="protein sequence ID" value="SDM09572.1"/>
    <property type="molecule type" value="Genomic_DNA"/>
</dbReference>
<gene>
    <name evidence="4" type="ORF">SAMN05421823_110148</name>
</gene>
<dbReference type="Gene3D" id="2.60.120.1440">
    <property type="match status" value="1"/>
</dbReference>
<evidence type="ECO:0000313" key="4">
    <source>
        <dbReference type="EMBL" id="SDM09572.1"/>
    </source>
</evidence>
<dbReference type="Proteomes" id="UP000198510">
    <property type="component" value="Unassembled WGS sequence"/>
</dbReference>
<reference evidence="4 5" key="1">
    <citation type="submission" date="2016-10" db="EMBL/GenBank/DDBJ databases">
        <authorList>
            <person name="de Groot N.N."/>
        </authorList>
    </citation>
    <scope>NUCLEOTIDE SEQUENCE [LARGE SCALE GENOMIC DNA]</scope>
    <source>
        <strain evidence="4 5">DSM 25186</strain>
    </source>
</reference>
<accession>A0A1G9QES4</accession>
<dbReference type="AlphaFoldDB" id="A0A1G9QES4"/>
<evidence type="ECO:0000256" key="1">
    <source>
        <dbReference type="SAM" id="Phobius"/>
    </source>
</evidence>
<keyword evidence="1" id="KW-1133">Transmembrane helix</keyword>
<dbReference type="Gene3D" id="3.55.50.30">
    <property type="match status" value="1"/>
</dbReference>
<dbReference type="Pfam" id="PF04773">
    <property type="entry name" value="FecR"/>
    <property type="match status" value="1"/>
</dbReference>
<keyword evidence="1" id="KW-0812">Transmembrane</keyword>
<dbReference type="InterPro" id="IPR006860">
    <property type="entry name" value="FecR"/>
</dbReference>
<dbReference type="PANTHER" id="PTHR30273:SF2">
    <property type="entry name" value="PROTEIN FECR"/>
    <property type="match status" value="1"/>
</dbReference>
<keyword evidence="1" id="KW-0472">Membrane</keyword>
<sequence length="341" mass="39420">MDYRNFEAEDFALDASFQRWVQRPDPVSEAFWRSWMAANPDKETVIDEARHLVEELHFERRRLTSLELDEALARVQQQINRRQLPVTSLTARMAPRRTERRPWKQAGGIAATLLLLASGYWAWLQVPVHYETKRGEMLTLWLPDSSKVVLNGDSRLTYDRQWSQATVREVQLEGEAYFTVREELADGKPVKFQVHTRDVTVEVIGTRFNVREAAEKTDVVLESGNVQLRLAGQPHLVRMQPGDRVAYSAQSKQLEQEVVKPAPYLAWKDHQFVFEATPLSEVASIIEARYKMEVRIETPDLGNKQITGTIKSDRLEQLLEALRLSFGLRIEEHENSLILKE</sequence>
<proteinExistence type="predicted"/>
<protein>
    <submittedName>
        <fullName evidence="4">Ferric-dicitrate binding protein FerR, regulates iron transport through sigma-19</fullName>
    </submittedName>
</protein>
<dbReference type="RefSeq" id="WP_089686198.1">
    <property type="nucleotide sequence ID" value="NZ_FNFO01000010.1"/>
</dbReference>
<name>A0A1G9QES4_9BACT</name>
<organism evidence="4 5">
    <name type="scientific">Catalinimonas alkaloidigena</name>
    <dbReference type="NCBI Taxonomy" id="1075417"/>
    <lineage>
        <taxon>Bacteria</taxon>
        <taxon>Pseudomonadati</taxon>
        <taxon>Bacteroidota</taxon>
        <taxon>Cytophagia</taxon>
        <taxon>Cytophagales</taxon>
        <taxon>Catalimonadaceae</taxon>
        <taxon>Catalinimonas</taxon>
    </lineage>
</organism>
<feature type="transmembrane region" description="Helical" evidence="1">
    <location>
        <begin position="106"/>
        <end position="124"/>
    </location>
</feature>
<dbReference type="InterPro" id="IPR032508">
    <property type="entry name" value="FecR_C"/>
</dbReference>
<dbReference type="GO" id="GO:0016989">
    <property type="term" value="F:sigma factor antagonist activity"/>
    <property type="evidence" value="ECO:0007669"/>
    <property type="project" value="TreeGrafter"/>
</dbReference>
<feature type="domain" description="FecR protein" evidence="2">
    <location>
        <begin position="130"/>
        <end position="227"/>
    </location>
</feature>
<evidence type="ECO:0000259" key="3">
    <source>
        <dbReference type="Pfam" id="PF16344"/>
    </source>
</evidence>
<evidence type="ECO:0000313" key="5">
    <source>
        <dbReference type="Proteomes" id="UP000198510"/>
    </source>
</evidence>
<evidence type="ECO:0000259" key="2">
    <source>
        <dbReference type="Pfam" id="PF04773"/>
    </source>
</evidence>